<keyword evidence="3" id="KW-1185">Reference proteome</keyword>
<evidence type="ECO:0000313" key="2">
    <source>
        <dbReference type="EMBL" id="KEI43617.1"/>
    </source>
</evidence>
<feature type="transmembrane region" description="Helical" evidence="1">
    <location>
        <begin position="95"/>
        <end position="114"/>
    </location>
</feature>
<feature type="transmembrane region" description="Helical" evidence="1">
    <location>
        <begin position="60"/>
        <end position="83"/>
    </location>
</feature>
<comment type="caution">
    <text evidence="2">The sequence shown here is derived from an EMBL/GenBank/DDBJ whole genome shotgun (WGS) entry which is preliminary data.</text>
</comment>
<accession>A0A073AX59</accession>
<protein>
    <submittedName>
        <fullName evidence="2">Uncharacterized protein</fullName>
    </submittedName>
</protein>
<keyword evidence="1" id="KW-1133">Transmembrane helix</keyword>
<proteinExistence type="predicted"/>
<keyword evidence="1" id="KW-0472">Membrane</keyword>
<organism evidence="2 3">
    <name type="scientific">Saccharopolyspora rectivirgula</name>
    <dbReference type="NCBI Taxonomy" id="28042"/>
    <lineage>
        <taxon>Bacteria</taxon>
        <taxon>Bacillati</taxon>
        <taxon>Actinomycetota</taxon>
        <taxon>Actinomycetes</taxon>
        <taxon>Pseudonocardiales</taxon>
        <taxon>Pseudonocardiaceae</taxon>
        <taxon>Saccharopolyspora</taxon>
    </lineage>
</organism>
<evidence type="ECO:0000256" key="1">
    <source>
        <dbReference type="SAM" id="Phobius"/>
    </source>
</evidence>
<dbReference type="Proteomes" id="UP000031419">
    <property type="component" value="Unassembled WGS sequence"/>
</dbReference>
<name>A0A073AX59_9PSEU</name>
<sequence length="135" mass="15396">MLAERSGDPFGESLRRATSRLNRCSTQLNDETSFIVTSRSTHQWRRTWFQINRPLRISEVAVRTFQVLVFLAVFGGVVSALLVWSHDHPHPVESLWTFSDLLAVVLMGVAFRVANRVVQAEALEERMAPFWAVRG</sequence>
<keyword evidence="1" id="KW-0812">Transmembrane</keyword>
<gene>
    <name evidence="2" type="ORF">GU90_14885</name>
</gene>
<reference evidence="2 3" key="1">
    <citation type="submission" date="2014-06" db="EMBL/GenBank/DDBJ databases">
        <title>Saccharopolyspora rectivirgula DSM-43113 Genome sequencing.</title>
        <authorList>
            <person name="Barrera C."/>
            <person name="Millon L."/>
            <person name="Rognon B."/>
            <person name="Zaugg C."/>
            <person name="Monod M."/>
        </authorList>
    </citation>
    <scope>NUCLEOTIDE SEQUENCE [LARGE SCALE GENOMIC DNA]</scope>
    <source>
        <strain evidence="2 3">DSM 43113</strain>
    </source>
</reference>
<dbReference type="AlphaFoldDB" id="A0A073AX59"/>
<dbReference type="EMBL" id="JNVU01000037">
    <property type="protein sequence ID" value="KEI43617.1"/>
    <property type="molecule type" value="Genomic_DNA"/>
</dbReference>
<evidence type="ECO:0000313" key="3">
    <source>
        <dbReference type="Proteomes" id="UP000031419"/>
    </source>
</evidence>